<accession>A0ACC1N8T8</accession>
<sequence length="614" mass="67587">MVGFAQLKLAPGQDKEAVTANVVFIAQSWLDSFQRSLNVGRAECDDNLFAQTSWLKDSLVLDWSSPTVEGAASIKEYIQQNAVRAAVTNIRLPNSQSIQPTLVEKGPLIWVESGFEFDTAVGTGRGIVRLANTALDVWSAWVVYLGLEELKTHPRRSLKKPDLFFESPIKTPDVPDEKTEPTVVIIGAGIAGLTVAACLQDCGVRTLLLDRDQRVGGSWRKRYECLKMQTASWMNTRPFFSGASNWPVYQSKDQFADYLESYASILELDVWTQTSFESAHYDDDARRWTVETVTIDNNRTRRTLRPRHLIWAGSQFYGPEPFLETMPGRNQFSGLSYHAGEHKDAGLLDAKGKKVVVIGANATAHDISSDFVQAGAHVTMVQRSPSIVHSMQATLQLLTPPPPDTMSVADYRFIRKTMPFPVQIELVQKASQAIVQSDKNLLDALDKTEFQASRCENGDNFVRRAWSTGGGFYVSRGGSELVASGAINVAFSAGGVKKFTSAGVLLADGRELEADIIVAATGYRRFENHLAEILGEDIAKRATALHRQPGNGDVSTAALMRAQKGIFTPTGHPRFWVAMGVHQDTVLGSEALALRILAEEDGLVDWNPESPKQN</sequence>
<comment type="caution">
    <text evidence="1">The sequence shown here is derived from an EMBL/GenBank/DDBJ whole genome shotgun (WGS) entry which is preliminary data.</text>
</comment>
<protein>
    <submittedName>
        <fullName evidence="1">Uncharacterized protein</fullName>
    </submittedName>
</protein>
<dbReference type="EMBL" id="JANJQO010000673">
    <property type="protein sequence ID" value="KAJ2975712.1"/>
    <property type="molecule type" value="Genomic_DNA"/>
</dbReference>
<evidence type="ECO:0000313" key="1">
    <source>
        <dbReference type="EMBL" id="KAJ2975712.1"/>
    </source>
</evidence>
<organism evidence="1 2">
    <name type="scientific">Zarea fungicola</name>
    <dbReference type="NCBI Taxonomy" id="93591"/>
    <lineage>
        <taxon>Eukaryota</taxon>
        <taxon>Fungi</taxon>
        <taxon>Dikarya</taxon>
        <taxon>Ascomycota</taxon>
        <taxon>Pezizomycotina</taxon>
        <taxon>Sordariomycetes</taxon>
        <taxon>Hypocreomycetidae</taxon>
        <taxon>Hypocreales</taxon>
        <taxon>Cordycipitaceae</taxon>
        <taxon>Zarea</taxon>
    </lineage>
</organism>
<reference evidence="1" key="1">
    <citation type="submission" date="2022-08" db="EMBL/GenBank/DDBJ databases">
        <title>Genome Sequence of Lecanicillium fungicola.</title>
        <authorList>
            <person name="Buettner E."/>
        </authorList>
    </citation>
    <scope>NUCLEOTIDE SEQUENCE</scope>
    <source>
        <strain evidence="1">Babe33</strain>
    </source>
</reference>
<dbReference type="Proteomes" id="UP001143910">
    <property type="component" value="Unassembled WGS sequence"/>
</dbReference>
<gene>
    <name evidence="1" type="ORF">NQ176_g5372</name>
</gene>
<name>A0ACC1N8T8_9HYPO</name>
<proteinExistence type="predicted"/>
<evidence type="ECO:0000313" key="2">
    <source>
        <dbReference type="Proteomes" id="UP001143910"/>
    </source>
</evidence>
<keyword evidence="2" id="KW-1185">Reference proteome</keyword>